<evidence type="ECO:0000256" key="1">
    <source>
        <dbReference type="ARBA" id="ARBA00004442"/>
    </source>
</evidence>
<dbReference type="SUPFAM" id="SSF48452">
    <property type="entry name" value="TPR-like"/>
    <property type="match status" value="1"/>
</dbReference>
<organism evidence="7 8">
    <name type="scientific">Anditalea andensis</name>
    <dbReference type="NCBI Taxonomy" id="1048983"/>
    <lineage>
        <taxon>Bacteria</taxon>
        <taxon>Pseudomonadati</taxon>
        <taxon>Bacteroidota</taxon>
        <taxon>Cytophagia</taxon>
        <taxon>Cytophagales</taxon>
        <taxon>Cytophagaceae</taxon>
        <taxon>Anditalea</taxon>
    </lineage>
</organism>
<evidence type="ECO:0000256" key="3">
    <source>
        <dbReference type="ARBA" id="ARBA00022729"/>
    </source>
</evidence>
<dbReference type="Pfam" id="PF07980">
    <property type="entry name" value="SusD_RagB"/>
    <property type="match status" value="1"/>
</dbReference>
<evidence type="ECO:0000313" key="7">
    <source>
        <dbReference type="EMBL" id="KEO75637.1"/>
    </source>
</evidence>
<feature type="domain" description="RagB/SusD" evidence="6">
    <location>
        <begin position="290"/>
        <end position="629"/>
    </location>
</feature>
<name>A0A074LP17_9BACT</name>
<evidence type="ECO:0000256" key="2">
    <source>
        <dbReference type="ARBA" id="ARBA00006275"/>
    </source>
</evidence>
<dbReference type="AlphaFoldDB" id="A0A074LP17"/>
<evidence type="ECO:0000259" key="6">
    <source>
        <dbReference type="Pfam" id="PF07980"/>
    </source>
</evidence>
<keyword evidence="5" id="KW-0998">Cell outer membrane</keyword>
<comment type="subcellular location">
    <subcellularLocation>
        <location evidence="1">Cell outer membrane</location>
    </subcellularLocation>
</comment>
<keyword evidence="8" id="KW-1185">Reference proteome</keyword>
<dbReference type="InterPro" id="IPR012944">
    <property type="entry name" value="SusD_RagB_dom"/>
</dbReference>
<dbReference type="Proteomes" id="UP000027821">
    <property type="component" value="Unassembled WGS sequence"/>
</dbReference>
<comment type="caution">
    <text evidence="7">The sequence shown here is derived from an EMBL/GenBank/DDBJ whole genome shotgun (WGS) entry which is preliminary data.</text>
</comment>
<dbReference type="Gene3D" id="1.25.40.390">
    <property type="match status" value="1"/>
</dbReference>
<evidence type="ECO:0000256" key="4">
    <source>
        <dbReference type="ARBA" id="ARBA00023136"/>
    </source>
</evidence>
<evidence type="ECO:0000256" key="5">
    <source>
        <dbReference type="ARBA" id="ARBA00023237"/>
    </source>
</evidence>
<sequence length="631" mass="71024">MKKYILIAATVIVTCTSCNDDEFLNRDPRNILIDNQVFNDPAIVLSVVADLYARYPEYQQINGNVHDHANFNEAFSSQDYGRHGNQDFGYGDWGWWNYGFVRELNLFLEKIAIANQLDEGVRSRFEAEVKWLRASVYFDAVKRVGGVPLILQTLEYDFSGDPSYLRVSRAKEHEIYDFILQEMDAILPALPANAEIKDRATKGLAIALKSRAALYAGSIAKHGVRTPEVSLPGGEVGIPASMANGYYTTSLEASLQLLSGEMGNYHLYMKNPDSLSANFASLFIDKNQNPEAIFVNDFRLRSGKINHWTLENQPRSMSEDGVNGGRVNPSLNFVQSFELLGNNSFSPFPIRDASGNFIVYDDQLDIFRGRDARLYATVMLPGSTYRGSNDKVDIWAGLFRPQNGEIISADQPGVVQTVDGTDKQVVGFDGPINGFNFTAQTGFLIRKYIDPTPGAGQIGTQSDVWYIRFRIGEIVLNAAEAAFELGDLGLAAQHLNEIRQRAGFTTDLSAGDITFDRIVHERRMELAFEGHELWDMKRWRIAHLILDGQNMDANSLVQNIGVATKRKTQVYGLWPYKIHSPGSPDHNKWIYNIVQPNRVTNSDRFRIGNYYSFINDEIRNRNPLIVINPNQ</sequence>
<protein>
    <submittedName>
        <fullName evidence="7">Membrane protein</fullName>
    </submittedName>
</protein>
<reference evidence="7 8" key="1">
    <citation type="submission" date="2014-04" db="EMBL/GenBank/DDBJ databases">
        <title>Characterization and application of a salt tolerant electro-active bacterium.</title>
        <authorList>
            <person name="Yang L."/>
            <person name="Wei S."/>
            <person name="Tay Q.X.M."/>
        </authorList>
    </citation>
    <scope>NUCLEOTIDE SEQUENCE [LARGE SCALE GENOMIC DNA]</scope>
    <source>
        <strain evidence="7 8">LY1</strain>
    </source>
</reference>
<comment type="similarity">
    <text evidence="2">Belongs to the SusD family.</text>
</comment>
<dbReference type="InterPro" id="IPR011990">
    <property type="entry name" value="TPR-like_helical_dom_sf"/>
</dbReference>
<proteinExistence type="inferred from homology"/>
<dbReference type="eggNOG" id="COG1435">
    <property type="taxonomic scope" value="Bacteria"/>
</dbReference>
<dbReference type="GO" id="GO:0009279">
    <property type="term" value="C:cell outer membrane"/>
    <property type="evidence" value="ECO:0007669"/>
    <property type="project" value="UniProtKB-SubCell"/>
</dbReference>
<keyword evidence="3" id="KW-0732">Signal</keyword>
<dbReference type="RefSeq" id="WP_035069109.1">
    <property type="nucleotide sequence ID" value="NZ_JMIH01000005.1"/>
</dbReference>
<dbReference type="EMBL" id="JMIH01000005">
    <property type="protein sequence ID" value="KEO75637.1"/>
    <property type="molecule type" value="Genomic_DNA"/>
</dbReference>
<dbReference type="OrthoDB" id="5694214at2"/>
<evidence type="ECO:0000313" key="8">
    <source>
        <dbReference type="Proteomes" id="UP000027821"/>
    </source>
</evidence>
<dbReference type="STRING" id="1048983.EL17_23725"/>
<accession>A0A074LP17</accession>
<keyword evidence="4" id="KW-0472">Membrane</keyword>
<gene>
    <name evidence="7" type="ORF">EL17_23725</name>
</gene>